<keyword evidence="2" id="KW-1133">Transmembrane helix</keyword>
<evidence type="ECO:0000313" key="3">
    <source>
        <dbReference type="EMBL" id="POV99736.1"/>
    </source>
</evidence>
<feature type="transmembrane region" description="Helical" evidence="2">
    <location>
        <begin position="79"/>
        <end position="98"/>
    </location>
</feature>
<reference evidence="3" key="1">
    <citation type="submission" date="2017-12" db="EMBL/GenBank/DDBJ databases">
        <title>Gene loss provides genomic basis for host adaptation in cereal stripe rust fungi.</title>
        <authorList>
            <person name="Xia C."/>
        </authorList>
    </citation>
    <scope>NUCLEOTIDE SEQUENCE [LARGE SCALE GENOMIC DNA]</scope>
    <source>
        <strain evidence="3">93-210</strain>
    </source>
</reference>
<dbReference type="EMBL" id="PKSL01000194">
    <property type="protein sequence ID" value="POV99736.1"/>
    <property type="molecule type" value="Genomic_DNA"/>
</dbReference>
<protein>
    <submittedName>
        <fullName evidence="3">Uncharacterized protein</fullName>
    </submittedName>
</protein>
<evidence type="ECO:0000256" key="2">
    <source>
        <dbReference type="SAM" id="Phobius"/>
    </source>
</evidence>
<organism evidence="3 4">
    <name type="scientific">Puccinia striiformis</name>
    <dbReference type="NCBI Taxonomy" id="27350"/>
    <lineage>
        <taxon>Eukaryota</taxon>
        <taxon>Fungi</taxon>
        <taxon>Dikarya</taxon>
        <taxon>Basidiomycota</taxon>
        <taxon>Pucciniomycotina</taxon>
        <taxon>Pucciniomycetes</taxon>
        <taxon>Pucciniales</taxon>
        <taxon>Pucciniaceae</taxon>
        <taxon>Puccinia</taxon>
    </lineage>
</organism>
<name>A0A2S4UR67_9BASI</name>
<feature type="compositionally biased region" description="Polar residues" evidence="1">
    <location>
        <begin position="184"/>
        <end position="202"/>
    </location>
</feature>
<keyword evidence="4" id="KW-1185">Reference proteome</keyword>
<keyword evidence="2" id="KW-0812">Transmembrane</keyword>
<dbReference type="VEuPathDB" id="FungiDB:PSHT_10623"/>
<gene>
    <name evidence="3" type="ORF">PSTT_13547</name>
</gene>
<dbReference type="AlphaFoldDB" id="A0A2S4UR67"/>
<accession>A0A2S4UR67</accession>
<dbReference type="VEuPathDB" id="FungiDB:PSTT_13547"/>
<comment type="caution">
    <text evidence="3">The sequence shown here is derived from an EMBL/GenBank/DDBJ whole genome shotgun (WGS) entry which is preliminary data.</text>
</comment>
<keyword evidence="2" id="KW-0472">Membrane</keyword>
<feature type="region of interest" description="Disordered" evidence="1">
    <location>
        <begin position="181"/>
        <end position="202"/>
    </location>
</feature>
<evidence type="ECO:0000313" key="4">
    <source>
        <dbReference type="Proteomes" id="UP000239156"/>
    </source>
</evidence>
<dbReference type="Proteomes" id="UP000239156">
    <property type="component" value="Unassembled WGS sequence"/>
</dbReference>
<proteinExistence type="predicted"/>
<evidence type="ECO:0000256" key="1">
    <source>
        <dbReference type="SAM" id="MobiDB-lite"/>
    </source>
</evidence>
<sequence length="202" mass="23290">MVNFQSVFHIYILFNIIINFKMLHTRLETETAALDWNTVLVTTVTTALSKNLLKLSEKQTDTITNFVISNLNKSYSANMIIPLCAFLAILIFLVYKVVAGRRAQAKTSSKDDVEAWHEEWRAGREEWRAGQEEWRAGQVEWHAGLEEWRAGQEEWRAGQVQWHAGLEEWRAGQEVERKAHVAQVEQSTRLKTHSETSSFSAD</sequence>